<keyword evidence="5" id="KW-1015">Disulfide bond</keyword>
<evidence type="ECO:0000313" key="13">
    <source>
        <dbReference type="EMBL" id="CAE0140967.1"/>
    </source>
</evidence>
<evidence type="ECO:0000256" key="6">
    <source>
        <dbReference type="ARBA" id="ARBA00023284"/>
    </source>
</evidence>
<feature type="binding site" evidence="8">
    <location>
        <position position="360"/>
    </location>
    <ligand>
        <name>FAD</name>
        <dbReference type="ChEBI" id="CHEBI:57692"/>
    </ligand>
</feature>
<evidence type="ECO:0000259" key="11">
    <source>
        <dbReference type="Pfam" id="PF02852"/>
    </source>
</evidence>
<keyword evidence="3 8" id="KW-0274">FAD</keyword>
<dbReference type="InterPro" id="IPR036188">
    <property type="entry name" value="FAD/NAD-bd_sf"/>
</dbReference>
<dbReference type="PROSITE" id="PS00076">
    <property type="entry name" value="PYRIDINE_REDOX_1"/>
    <property type="match status" value="1"/>
</dbReference>
<evidence type="ECO:0000256" key="1">
    <source>
        <dbReference type="ARBA" id="ARBA00007532"/>
    </source>
</evidence>
<proteinExistence type="inferred from homology"/>
<feature type="binding site" evidence="8">
    <location>
        <begin position="232"/>
        <end position="239"/>
    </location>
    <ligand>
        <name>NAD(+)</name>
        <dbReference type="ChEBI" id="CHEBI:57540"/>
    </ligand>
</feature>
<feature type="domain" description="Pyridine nucleotide-disulphide oxidoreductase dimerisation" evidence="11">
    <location>
        <begin position="395"/>
        <end position="504"/>
    </location>
</feature>
<evidence type="ECO:0000256" key="3">
    <source>
        <dbReference type="ARBA" id="ARBA00022827"/>
    </source>
</evidence>
<dbReference type="SUPFAM" id="SSF51905">
    <property type="entry name" value="FAD/NAD(P)-binding domain"/>
    <property type="match status" value="1"/>
</dbReference>
<dbReference type="EMBL" id="HBHY01012641">
    <property type="protein sequence ID" value="CAE0140967.1"/>
    <property type="molecule type" value="Transcribed_RNA"/>
</dbReference>
<evidence type="ECO:0000256" key="9">
    <source>
        <dbReference type="PIRSR" id="PIRSR000350-4"/>
    </source>
</evidence>
<dbReference type="NCBIfam" id="NF004776">
    <property type="entry name" value="PRK06116.1"/>
    <property type="match status" value="1"/>
</dbReference>
<evidence type="ECO:0000259" key="12">
    <source>
        <dbReference type="Pfam" id="PF07992"/>
    </source>
</evidence>
<dbReference type="Pfam" id="PF02852">
    <property type="entry name" value="Pyr_redox_dim"/>
    <property type="match status" value="1"/>
</dbReference>
<comment type="similarity">
    <text evidence="1 10">Belongs to the class-I pyridine nucleotide-disulfide oxidoreductase family.</text>
</comment>
<keyword evidence="8" id="KW-0520">NAD</keyword>
<dbReference type="PANTHER" id="PTHR42737:SF2">
    <property type="entry name" value="GLUTATHIONE REDUCTASE"/>
    <property type="match status" value="1"/>
</dbReference>
<evidence type="ECO:0008006" key="14">
    <source>
        <dbReference type="Google" id="ProtNLM"/>
    </source>
</evidence>
<dbReference type="GO" id="GO:0005829">
    <property type="term" value="C:cytosol"/>
    <property type="evidence" value="ECO:0007669"/>
    <property type="project" value="TreeGrafter"/>
</dbReference>
<feature type="disulfide bond" description="Redox-active" evidence="9">
    <location>
        <begin position="96"/>
        <end position="101"/>
    </location>
</feature>
<gene>
    <name evidence="13" type="ORF">PSIN1315_LOCUS8112</name>
</gene>
<dbReference type="SUPFAM" id="SSF55424">
    <property type="entry name" value="FAD/NAD-linked reductases, dimerisation (C-terminal) domain"/>
    <property type="match status" value="1"/>
</dbReference>
<keyword evidence="4 10" id="KW-0560">Oxidoreductase</keyword>
<keyword evidence="8" id="KW-0547">Nucleotide-binding</keyword>
<organism evidence="13">
    <name type="scientific">Prasinoderma singulare</name>
    <dbReference type="NCBI Taxonomy" id="676789"/>
    <lineage>
        <taxon>Eukaryota</taxon>
        <taxon>Viridiplantae</taxon>
        <taxon>Prasinodermophyta</taxon>
        <taxon>Prasinodermophyceae</taxon>
        <taxon>Prasinodermales</taxon>
        <taxon>Prasinodermaceae</taxon>
        <taxon>Prasinoderma</taxon>
    </lineage>
</organism>
<evidence type="ECO:0000256" key="5">
    <source>
        <dbReference type="ARBA" id="ARBA00023157"/>
    </source>
</evidence>
<name>A0A7S3BP21_9VIRI</name>
<dbReference type="Gene3D" id="3.30.390.30">
    <property type="match status" value="1"/>
</dbReference>
<dbReference type="Gene3D" id="3.50.50.60">
    <property type="entry name" value="FAD/NAD(P)-binding domain"/>
    <property type="match status" value="2"/>
</dbReference>
<dbReference type="GO" id="GO:0034599">
    <property type="term" value="P:cellular response to oxidative stress"/>
    <property type="evidence" value="ECO:0007669"/>
    <property type="project" value="TreeGrafter"/>
</dbReference>
<dbReference type="InterPro" id="IPR046952">
    <property type="entry name" value="GSHR/TRXR-like"/>
</dbReference>
<dbReference type="PIRSF" id="PIRSF000350">
    <property type="entry name" value="Mercury_reductase_MerA"/>
    <property type="match status" value="1"/>
</dbReference>
<dbReference type="InterPro" id="IPR012999">
    <property type="entry name" value="Pyr_OxRdtase_I_AS"/>
</dbReference>
<dbReference type="GO" id="GO:0005739">
    <property type="term" value="C:mitochondrion"/>
    <property type="evidence" value="ECO:0007669"/>
    <property type="project" value="TreeGrafter"/>
</dbReference>
<sequence>MGARIAACGRRAAAAATGPRSVRRAGPRVGTRRCAAAAEASEGGEEYDYDVFTIGAGSGGVRASRMAAAAGARVAVCEMPYDTKASDTTGGVGGTCVIRGCVPKKLFHYGAQFHEAFADAPHFGWKGDGMQPPTDWATLLANKNTEIRRLNGIYSRLLGNAGVKELEGHAKITGPNSVSIGGRTLTAANILVATGSKASVPPGIEGTDLPGVINSDQALVLSERPKKVIIYGSGFIAVEFAGIFHGFGAETHLCYRAPLPLRNFDDDCRAFLAEQYEAKGVHMHPGEVPQKVEQLPGGGLRLVTDKGSHEGDVVMFATGRVPNTQGIGLEEAGVELGRKGEIKVDEFNRTRVPSIWAIGDCIGKVMLTPVALMEGMRMAETAFGPGPAKPGYELIPAAVFSDPELGTVGWTEAEAIEKAGEPLHIYLSKFKPLKYTMVEGAQTKTLMKMIVGAESDKVYGVHMVGADAPEIMQGIGVALKAGAKKSHFDSTIGIHPTAAEELVTFRTITRTVEPASKL</sequence>
<comment type="cofactor">
    <cofactor evidence="8">
        <name>FAD</name>
        <dbReference type="ChEBI" id="CHEBI:57692"/>
    </cofactor>
    <text evidence="8">Binds 1 FAD per subunit.</text>
</comment>
<evidence type="ECO:0000256" key="8">
    <source>
        <dbReference type="PIRSR" id="PIRSR000350-3"/>
    </source>
</evidence>
<reference evidence="13" key="1">
    <citation type="submission" date="2021-01" db="EMBL/GenBank/DDBJ databases">
        <authorList>
            <person name="Corre E."/>
            <person name="Pelletier E."/>
            <person name="Niang G."/>
            <person name="Scheremetjew M."/>
            <person name="Finn R."/>
            <person name="Kale V."/>
            <person name="Holt S."/>
            <person name="Cochrane G."/>
            <person name="Meng A."/>
            <person name="Brown T."/>
            <person name="Cohen L."/>
        </authorList>
    </citation>
    <scope>NUCLEOTIDE SEQUENCE</scope>
    <source>
        <strain evidence="13">RCC927</strain>
    </source>
</reference>
<evidence type="ECO:0000256" key="4">
    <source>
        <dbReference type="ARBA" id="ARBA00023002"/>
    </source>
</evidence>
<evidence type="ECO:0000256" key="2">
    <source>
        <dbReference type="ARBA" id="ARBA00022630"/>
    </source>
</evidence>
<dbReference type="GO" id="GO:0050660">
    <property type="term" value="F:flavin adenine dinucleotide binding"/>
    <property type="evidence" value="ECO:0007669"/>
    <property type="project" value="InterPro"/>
</dbReference>
<evidence type="ECO:0000256" key="7">
    <source>
        <dbReference type="PIRSR" id="PIRSR000350-2"/>
    </source>
</evidence>
<feature type="domain" description="FAD/NAD(P)-binding" evidence="12">
    <location>
        <begin position="49"/>
        <end position="375"/>
    </location>
</feature>
<dbReference type="InterPro" id="IPR004099">
    <property type="entry name" value="Pyr_nucl-diS_OxRdtase_dimer"/>
</dbReference>
<dbReference type="AlphaFoldDB" id="A0A7S3BP21"/>
<keyword evidence="6 10" id="KW-0676">Redox-active center</keyword>
<protein>
    <recommendedName>
        <fullName evidence="14">Glutathione-disulfide reductase</fullName>
    </recommendedName>
</protein>
<keyword evidence="2 10" id="KW-0285">Flavoprotein</keyword>
<evidence type="ECO:0000256" key="10">
    <source>
        <dbReference type="RuleBase" id="RU003691"/>
    </source>
</evidence>
<dbReference type="PRINTS" id="PR00368">
    <property type="entry name" value="FADPNR"/>
</dbReference>
<dbReference type="GO" id="GO:0006749">
    <property type="term" value="P:glutathione metabolic process"/>
    <property type="evidence" value="ECO:0007669"/>
    <property type="project" value="TreeGrafter"/>
</dbReference>
<dbReference type="InterPro" id="IPR001100">
    <property type="entry name" value="Pyr_nuc-diS_OxRdtase"/>
</dbReference>
<feature type="active site" description="Proton acceptor" evidence="7">
    <location>
        <position position="495"/>
    </location>
</feature>
<feature type="binding site" evidence="8">
    <location>
        <position position="319"/>
    </location>
    <ligand>
        <name>NAD(+)</name>
        <dbReference type="ChEBI" id="CHEBI:57540"/>
    </ligand>
</feature>
<accession>A0A7S3BP21</accession>
<dbReference type="PRINTS" id="PR00411">
    <property type="entry name" value="PNDRDTASEI"/>
</dbReference>
<dbReference type="GO" id="GO:0045454">
    <property type="term" value="P:cell redox homeostasis"/>
    <property type="evidence" value="ECO:0007669"/>
    <property type="project" value="InterPro"/>
</dbReference>
<dbReference type="InterPro" id="IPR016156">
    <property type="entry name" value="FAD/NAD-linked_Rdtase_dimer_sf"/>
</dbReference>
<dbReference type="GO" id="GO:0004362">
    <property type="term" value="F:glutathione-disulfide reductase (NADPH) activity"/>
    <property type="evidence" value="ECO:0007669"/>
    <property type="project" value="TreeGrafter"/>
</dbReference>
<dbReference type="InterPro" id="IPR023753">
    <property type="entry name" value="FAD/NAD-binding_dom"/>
</dbReference>
<dbReference type="Pfam" id="PF07992">
    <property type="entry name" value="Pyr_redox_2"/>
    <property type="match status" value="1"/>
</dbReference>
<feature type="binding site" evidence="8">
    <location>
        <position position="105"/>
    </location>
    <ligand>
        <name>FAD</name>
        <dbReference type="ChEBI" id="CHEBI:57692"/>
    </ligand>
</feature>
<dbReference type="PANTHER" id="PTHR42737">
    <property type="entry name" value="GLUTATHIONE REDUCTASE"/>
    <property type="match status" value="1"/>
</dbReference>
<feature type="binding site" evidence="8">
    <location>
        <begin position="194"/>
        <end position="196"/>
    </location>
    <ligand>
        <name>FAD</name>
        <dbReference type="ChEBI" id="CHEBI:57692"/>
    </ligand>
</feature>